<dbReference type="Pfam" id="PF17863">
    <property type="entry name" value="AAA_lid_2"/>
    <property type="match status" value="1"/>
</dbReference>
<organism evidence="5 6">
    <name type="scientific">Exophiala dermatitidis (strain ATCC 34100 / CBS 525.76 / NIH/UT8656)</name>
    <name type="common">Black yeast</name>
    <name type="synonym">Wangiella dermatitidis</name>
    <dbReference type="NCBI Taxonomy" id="858893"/>
    <lineage>
        <taxon>Eukaryota</taxon>
        <taxon>Fungi</taxon>
        <taxon>Dikarya</taxon>
        <taxon>Ascomycota</taxon>
        <taxon>Pezizomycotina</taxon>
        <taxon>Eurotiomycetes</taxon>
        <taxon>Chaetothyriomycetidae</taxon>
        <taxon>Chaetothyriales</taxon>
        <taxon>Herpotrichiellaceae</taxon>
        <taxon>Exophiala</taxon>
    </lineage>
</organism>
<dbReference type="VEuPathDB" id="FungiDB:HMPREF1120_01379"/>
<gene>
    <name evidence="5" type="ORF">HMPREF1120_01379</name>
</gene>
<sequence length="383" mass="42512">MEASSFVEQVEEMTDLELAVLLSLIAQHHCMIQVDDDLVDDLASELALIVRDVFNLSYIILERADVQDVDHFGEAILADDDGSGDLMDDMEDDGTGSQARLSTPFPFPLSLHLLFRGGPPSSHIEESQFDSRKVVNVIIAKHFNFAHEDVQIQTLELIRKRRIYSRTTVHLAPKLFLVLPIISTSSKGIRLNKHLNDRVFMSHFHEAEDGFPNLEEMEATTTTTTRPSQDNDNNSETSASISQSPSVQVVSNPRRIGAELIEQLRAQGKAATVTPEIRRYLQDIVVFLRMARGVDGGVTPYATTLFLALAKYLAPFHGIDYVTPALVALAAKKIYPHRIVIASPSRERSTLYGTDVATAGDLLRDLDPHKVIQEVLDTVDCPA</sequence>
<dbReference type="InParanoid" id="H6BNB3"/>
<feature type="domain" description="ChlI/MoxR AAA lid" evidence="4">
    <location>
        <begin position="292"/>
        <end position="348"/>
    </location>
</feature>
<dbReference type="Gene3D" id="1.10.8.80">
    <property type="entry name" value="Magnesium chelatase subunit I, C-Terminal domain"/>
    <property type="match status" value="1"/>
</dbReference>
<feature type="compositionally biased region" description="Low complexity" evidence="3">
    <location>
        <begin position="238"/>
        <end position="250"/>
    </location>
</feature>
<keyword evidence="6" id="KW-1185">Reference proteome</keyword>
<dbReference type="RefSeq" id="XP_009153642.1">
    <property type="nucleotide sequence ID" value="XM_009155394.1"/>
</dbReference>
<evidence type="ECO:0000313" key="5">
    <source>
        <dbReference type="EMBL" id="EHY53181.1"/>
    </source>
</evidence>
<comment type="pathway">
    <text evidence="2">Porphyrin-containing compound metabolism.</text>
</comment>
<proteinExistence type="predicted"/>
<dbReference type="PANTHER" id="PTHR11603">
    <property type="entry name" value="AAA FAMILY ATPASE"/>
    <property type="match status" value="1"/>
</dbReference>
<dbReference type="GO" id="GO:0016851">
    <property type="term" value="F:magnesium chelatase activity"/>
    <property type="evidence" value="ECO:0007669"/>
    <property type="project" value="UniProtKB-EC"/>
</dbReference>
<dbReference type="OMA" id="HWHDPED"/>
<evidence type="ECO:0000313" key="6">
    <source>
        <dbReference type="Proteomes" id="UP000007304"/>
    </source>
</evidence>
<evidence type="ECO:0000256" key="1">
    <source>
        <dbReference type="ARBA" id="ARBA00012825"/>
    </source>
</evidence>
<dbReference type="OrthoDB" id="5582146at2759"/>
<feature type="region of interest" description="Disordered" evidence="3">
    <location>
        <begin position="219"/>
        <end position="250"/>
    </location>
</feature>
<dbReference type="EMBL" id="JH226130">
    <property type="protein sequence ID" value="EHY53181.1"/>
    <property type="molecule type" value="Genomic_DNA"/>
</dbReference>
<dbReference type="InterPro" id="IPR052041">
    <property type="entry name" value="Nucleic_acid_metab_PIN/TRAM"/>
</dbReference>
<dbReference type="InterPro" id="IPR041628">
    <property type="entry name" value="ChlI/MoxR_AAA_lid"/>
</dbReference>
<dbReference type="PANTHER" id="PTHR11603:SF132">
    <property type="entry name" value="C2H2-TYPE DOMAIN-CONTAINING PROTEIN"/>
    <property type="match status" value="1"/>
</dbReference>
<dbReference type="AlphaFoldDB" id="H6BNB3"/>
<feature type="compositionally biased region" description="Polar residues" evidence="3">
    <location>
        <begin position="226"/>
        <end position="237"/>
    </location>
</feature>
<name>H6BNB3_EXODN</name>
<dbReference type="Proteomes" id="UP000007304">
    <property type="component" value="Unassembled WGS sequence"/>
</dbReference>
<dbReference type="EC" id="6.6.1.1" evidence="1"/>
<dbReference type="eggNOG" id="ENOG502QQMN">
    <property type="taxonomic scope" value="Eukaryota"/>
</dbReference>
<protein>
    <recommendedName>
        <fullName evidence="1">magnesium chelatase</fullName>
        <ecNumber evidence="1">6.6.1.1</ecNumber>
    </recommendedName>
</protein>
<dbReference type="HOGENOM" id="CLU_034390_0_0_1"/>
<evidence type="ECO:0000259" key="4">
    <source>
        <dbReference type="Pfam" id="PF17863"/>
    </source>
</evidence>
<evidence type="ECO:0000256" key="3">
    <source>
        <dbReference type="SAM" id="MobiDB-lite"/>
    </source>
</evidence>
<reference evidence="5" key="1">
    <citation type="submission" date="2011-07" db="EMBL/GenBank/DDBJ databases">
        <title>The Genome Sequence of Exophiala (Wangiella) dermatitidis NIH/UT8656.</title>
        <authorList>
            <consortium name="The Broad Institute Genome Sequencing Platform"/>
            <person name="Cuomo C."/>
            <person name="Wang Z."/>
            <person name="Hunicke-Smith S."/>
            <person name="Szanislo P.J."/>
            <person name="Earl A."/>
            <person name="Young S.K."/>
            <person name="Zeng Q."/>
            <person name="Gargeya S."/>
            <person name="Fitzgerald M."/>
            <person name="Haas B."/>
            <person name="Abouelleil A."/>
            <person name="Alvarado L."/>
            <person name="Arachchi H.M."/>
            <person name="Berlin A."/>
            <person name="Brown A."/>
            <person name="Chapman S.B."/>
            <person name="Chen Z."/>
            <person name="Dunbar C."/>
            <person name="Freedman E."/>
            <person name="Gearin G."/>
            <person name="Gellesch M."/>
            <person name="Goldberg J."/>
            <person name="Griggs A."/>
            <person name="Gujja S."/>
            <person name="Heiman D."/>
            <person name="Howarth C."/>
            <person name="Larson L."/>
            <person name="Lui A."/>
            <person name="MacDonald P.J.P."/>
            <person name="Montmayeur A."/>
            <person name="Murphy C."/>
            <person name="Neiman D."/>
            <person name="Pearson M."/>
            <person name="Priest M."/>
            <person name="Roberts A."/>
            <person name="Saif S."/>
            <person name="Shea T."/>
            <person name="Shenoy N."/>
            <person name="Sisk P."/>
            <person name="Stolte C."/>
            <person name="Sykes S."/>
            <person name="Wortman J."/>
            <person name="Nusbaum C."/>
            <person name="Birren B."/>
        </authorList>
    </citation>
    <scope>NUCLEOTIDE SEQUENCE</scope>
    <source>
        <strain evidence="5">NIH/UT8656</strain>
    </source>
</reference>
<evidence type="ECO:0000256" key="2">
    <source>
        <dbReference type="ARBA" id="ARBA00023444"/>
    </source>
</evidence>
<accession>H6BNB3</accession>
<dbReference type="GeneID" id="20306018"/>